<evidence type="ECO:0000259" key="4">
    <source>
        <dbReference type="Pfam" id="PF25772"/>
    </source>
</evidence>
<evidence type="ECO:0000313" key="6">
    <source>
        <dbReference type="Proteomes" id="UP001327560"/>
    </source>
</evidence>
<evidence type="ECO:0000256" key="1">
    <source>
        <dbReference type="ARBA" id="ARBA00007690"/>
    </source>
</evidence>
<name>A0AAQ3K4P3_9LILI</name>
<dbReference type="PANTHER" id="PTHR48412:SF1">
    <property type="entry name" value="ARM REPEAT SUPERFAMILY PROTEIN"/>
    <property type="match status" value="1"/>
</dbReference>
<dbReference type="SUPFAM" id="SSF48371">
    <property type="entry name" value="ARM repeat"/>
    <property type="match status" value="2"/>
</dbReference>
<feature type="region of interest" description="Disordered" evidence="2">
    <location>
        <begin position="1"/>
        <end position="20"/>
    </location>
</feature>
<dbReference type="InterPro" id="IPR016024">
    <property type="entry name" value="ARM-type_fold"/>
</dbReference>
<proteinExistence type="inferred from homology"/>
<gene>
    <name evidence="5" type="ORF">Cni_G07822</name>
</gene>
<evidence type="ECO:0000259" key="3">
    <source>
        <dbReference type="Pfam" id="PF08161"/>
    </source>
</evidence>
<organism evidence="5 6">
    <name type="scientific">Canna indica</name>
    <name type="common">Indian-shot</name>
    <dbReference type="NCBI Taxonomy" id="4628"/>
    <lineage>
        <taxon>Eukaryota</taxon>
        <taxon>Viridiplantae</taxon>
        <taxon>Streptophyta</taxon>
        <taxon>Embryophyta</taxon>
        <taxon>Tracheophyta</taxon>
        <taxon>Spermatophyta</taxon>
        <taxon>Magnoliopsida</taxon>
        <taxon>Liliopsida</taxon>
        <taxon>Zingiberales</taxon>
        <taxon>Cannaceae</taxon>
        <taxon>Canna</taxon>
    </lineage>
</organism>
<evidence type="ECO:0000256" key="2">
    <source>
        <dbReference type="SAM" id="MobiDB-lite"/>
    </source>
</evidence>
<sequence>MKRKNAAELGRGADDEEENQPVLKFADGSDVCKALMDRYAKSSTPQHRHLCASAAAIRSILQEEGLALSPSAYFAAVITAIRDADAADHDAVAALSAFLAILLPLVPTDSLPPPEAKNAALVLATFLEDPNRNLPTGAVRSVVKSLGVLVFTLDFEEWTTVKLLLEVILTFTVDKRPKVRRCAQLCVQKGFATLKSTSIIKKTSKSVLSLYKKYIPLAEEICTLKESGGLDLKELPKTEHLVVIHLLSFLKLVAPYLSEKVRMEILSDVYRFLGSKSFLLTRHITELVDALVEQTEVKVLVAESDKIISALTSYLSSTAKIHLDSIVSGLKSLRNLLNKLHDFQPTIWIGNLPAIFMSVKGYLDVDINTAEVVAEILKDLINVHIDLKLPMATMSQLCNNVDSDSPEANAIVSICSGLNNMLDDCSCPTEPMLGVISVLFLKLGKMSSIFMKDILLKLSQLVREVEASSPTRNHLQECIGSAVIAMGPENLLSLIPISFNGRKLTCSNIWLISILKKYVSGASLHFFMEHIVPLAKSVQQAWEKVKKSTSQRRLRSYACKLWDLLPAFCRYPTDTYQSFDSLTKLLVHVLKEDHSLLETISISLKTLVDQNLSILQANQDVNQDALLDTGMFTNLHDRSRSFPIDYSKKTVSRNIKALTSNSLDLIQTLSYVFIGSPSEKHAVLKEAIESLALLAKSKDLSKLFLSLLEKLDLLNIPTEPKNVSEGADEDADKEHEMKEAASKQETCQEQRCLLAKLASSFVAKADEKLVNLIFNFIKSSLLVSSMSNKAEELFPLSLTPAVLPSIAVQKHSWFCAARVDDLIHLLQGVEKYTDGMVERNRLSCYHFLLVHIININEEESNTKAFLILNEIILALKSKKASRKMAYDILLAISSSLKNCHSENAQSDLQRLFVMVMGYLSSSSPHIVSGAISALSLLIYNDAEFCLAVPNLIPSVLVLLQNKSNEVIKAALGFVKVLVSSLNSNKLINLVPDVLNGILPWSAISRNHFRSKVAVVLEILIRKCGFEAIDNSTPRKYKDFFKSIVEGRQNNKKSKGLEDTEAPSDSKDFDTKRGKKRALDQPEKGLGVSYNVKKGMGKKQSDGDSMNKASKTVAKGEAGNQDNGMEVVLKWGASIEVEKFKIEEYRRHRCSEDMS</sequence>
<dbReference type="InterPro" id="IPR012978">
    <property type="entry name" value="HEAT_RRP12"/>
</dbReference>
<dbReference type="PANTHER" id="PTHR48412">
    <property type="entry name" value="ARM REPEAT SUPERFAMILY PROTEIN"/>
    <property type="match status" value="1"/>
</dbReference>
<dbReference type="AlphaFoldDB" id="A0AAQ3K4P3"/>
<protein>
    <submittedName>
        <fullName evidence="5">RRP12-like protein</fullName>
    </submittedName>
</protein>
<dbReference type="Pfam" id="PF08161">
    <property type="entry name" value="RRP12_HEAT"/>
    <property type="match status" value="1"/>
</dbReference>
<dbReference type="InterPro" id="IPR011989">
    <property type="entry name" value="ARM-like"/>
</dbReference>
<dbReference type="Gene3D" id="1.25.10.10">
    <property type="entry name" value="Leucine-rich Repeat Variant"/>
    <property type="match status" value="1"/>
</dbReference>
<comment type="similarity">
    <text evidence="1">Belongs to the RRP12 family.</text>
</comment>
<reference evidence="5 6" key="1">
    <citation type="submission" date="2023-10" db="EMBL/GenBank/DDBJ databases">
        <title>Chromosome-scale genome assembly provides insights into flower coloration mechanisms of Canna indica.</title>
        <authorList>
            <person name="Li C."/>
        </authorList>
    </citation>
    <scope>NUCLEOTIDE SEQUENCE [LARGE SCALE GENOMIC DNA]</scope>
    <source>
        <tissue evidence="5">Flower</tissue>
    </source>
</reference>
<feature type="domain" description="RRP12 N-terminal HEAT" evidence="4">
    <location>
        <begin position="18"/>
        <end position="299"/>
    </location>
</feature>
<feature type="region of interest" description="Disordered" evidence="2">
    <location>
        <begin position="1050"/>
        <end position="1118"/>
    </location>
</feature>
<feature type="domain" description="RRP12 HEAT" evidence="3">
    <location>
        <begin position="374"/>
        <end position="673"/>
    </location>
</feature>
<keyword evidence="6" id="KW-1185">Reference proteome</keyword>
<accession>A0AAQ3K4P3</accession>
<dbReference type="Proteomes" id="UP001327560">
    <property type="component" value="Chromosome 2"/>
</dbReference>
<evidence type="ECO:0000313" key="5">
    <source>
        <dbReference type="EMBL" id="WOK99110.1"/>
    </source>
</evidence>
<feature type="compositionally biased region" description="Basic and acidic residues" evidence="2">
    <location>
        <begin position="1063"/>
        <end position="1082"/>
    </location>
</feature>
<dbReference type="Pfam" id="PF25772">
    <property type="entry name" value="HEAT_RRP12_N"/>
    <property type="match status" value="1"/>
</dbReference>
<dbReference type="EMBL" id="CP136891">
    <property type="protein sequence ID" value="WOK99110.1"/>
    <property type="molecule type" value="Genomic_DNA"/>
</dbReference>
<dbReference type="InterPro" id="IPR057860">
    <property type="entry name" value="HEAT_RRP12_N"/>
</dbReference>